<proteinExistence type="predicted"/>
<name>A0ABU3NV37_9FIRM</name>
<accession>A0ABU3NV37</accession>
<dbReference type="NCBIfam" id="NF033727">
    <property type="entry name" value="chaperon_ArsD"/>
    <property type="match status" value="1"/>
</dbReference>
<dbReference type="Proteomes" id="UP001254848">
    <property type="component" value="Unassembled WGS sequence"/>
</dbReference>
<dbReference type="Gene3D" id="3.40.30.10">
    <property type="entry name" value="Glutaredoxin"/>
    <property type="match status" value="1"/>
</dbReference>
<reference evidence="1 2" key="1">
    <citation type="submission" date="2023-07" db="EMBL/GenBank/DDBJ databases">
        <title>The novel representative of Negativicutes class, Anaeroselena agilis gen. nov. sp. nov.</title>
        <authorList>
            <person name="Prokofeva M.I."/>
            <person name="Elcheninov A.G."/>
            <person name="Klyukina A."/>
            <person name="Kublanov I.V."/>
            <person name="Frolov E.N."/>
            <person name="Podosokorskaya O.A."/>
        </authorList>
    </citation>
    <scope>NUCLEOTIDE SEQUENCE [LARGE SCALE GENOMIC DNA]</scope>
    <source>
        <strain evidence="1 2">4137-cl</strain>
    </source>
</reference>
<dbReference type="InterPro" id="IPR010712">
    <property type="entry name" value="Arsenical-R_ArsD"/>
</dbReference>
<organism evidence="1 2">
    <name type="scientific">Anaeroselena agilis</name>
    <dbReference type="NCBI Taxonomy" id="3063788"/>
    <lineage>
        <taxon>Bacteria</taxon>
        <taxon>Bacillati</taxon>
        <taxon>Bacillota</taxon>
        <taxon>Negativicutes</taxon>
        <taxon>Acetonemataceae</taxon>
        <taxon>Anaeroselena</taxon>
    </lineage>
</organism>
<dbReference type="Pfam" id="PF06953">
    <property type="entry name" value="ArsD"/>
    <property type="match status" value="1"/>
</dbReference>
<dbReference type="EMBL" id="JAUOZS010000001">
    <property type="protein sequence ID" value="MDT8900295.1"/>
    <property type="molecule type" value="Genomic_DNA"/>
</dbReference>
<dbReference type="RefSeq" id="WP_413778845.1">
    <property type="nucleotide sequence ID" value="NZ_JAUOZS010000001.1"/>
</dbReference>
<gene>
    <name evidence="1" type="primary">arsD</name>
    <name evidence="1" type="ORF">Q4T40_03455</name>
</gene>
<evidence type="ECO:0000313" key="2">
    <source>
        <dbReference type="Proteomes" id="UP001254848"/>
    </source>
</evidence>
<keyword evidence="2" id="KW-1185">Reference proteome</keyword>
<protein>
    <submittedName>
        <fullName evidence="1">Arsenite efflux transporter metallochaperone ArsD</fullName>
    </submittedName>
</protein>
<evidence type="ECO:0000313" key="1">
    <source>
        <dbReference type="EMBL" id="MDT8900295.1"/>
    </source>
</evidence>
<comment type="caution">
    <text evidence="1">The sequence shown here is derived from an EMBL/GenBank/DDBJ whole genome shotgun (WGS) entry which is preliminary data.</text>
</comment>
<sequence length="111" mass="12581">MANASEETTTRLEFFEPPMCCSTGLCGPSVDEKLVQLNTDIETLREKYPGMIIERYMITQQPLKFRENPVVYQLVKEKGKEVLPITALNGEVIKTNQYPDLAETEKRIAGV</sequence>